<reference evidence="8" key="1">
    <citation type="submission" date="2025-08" db="UniProtKB">
        <authorList>
            <consortium name="Ensembl"/>
        </authorList>
    </citation>
    <scope>IDENTIFICATION</scope>
</reference>
<evidence type="ECO:0000256" key="4">
    <source>
        <dbReference type="ARBA" id="ARBA00022525"/>
    </source>
</evidence>
<evidence type="ECO:0000256" key="6">
    <source>
        <dbReference type="RuleBase" id="RU361149"/>
    </source>
</evidence>
<dbReference type="AlphaFoldDB" id="A0A8C6GEI4"/>
<evidence type="ECO:0000256" key="5">
    <source>
        <dbReference type="ARBA" id="ARBA00023157"/>
    </source>
</evidence>
<dbReference type="FunFam" id="2.40.50.40:FF:000004">
    <property type="entry name" value="C-X-C motif chemokine"/>
    <property type="match status" value="1"/>
</dbReference>
<dbReference type="GO" id="GO:0070098">
    <property type="term" value="P:chemokine-mediated signaling pathway"/>
    <property type="evidence" value="ECO:0007669"/>
    <property type="project" value="Ensembl"/>
</dbReference>
<dbReference type="GO" id="GO:0005615">
    <property type="term" value="C:extracellular space"/>
    <property type="evidence" value="ECO:0007669"/>
    <property type="project" value="UniProtKB-UniRule"/>
</dbReference>
<keyword evidence="9" id="KW-1185">Reference proteome</keyword>
<dbReference type="CDD" id="cd00273">
    <property type="entry name" value="Chemokine_CXC"/>
    <property type="match status" value="1"/>
</dbReference>
<dbReference type="GO" id="GO:0008009">
    <property type="term" value="F:chemokine activity"/>
    <property type="evidence" value="ECO:0007669"/>
    <property type="project" value="Ensembl"/>
</dbReference>
<feature type="domain" description="Chemokine interleukin-8-like" evidence="7">
    <location>
        <begin position="25"/>
        <end position="87"/>
    </location>
</feature>
<accession>A0A8C6GEI4</accession>
<dbReference type="GeneTree" id="ENSGT00530000064263"/>
<evidence type="ECO:0000313" key="8">
    <source>
        <dbReference type="Ensembl" id="ENSMSIP00000004414.1"/>
    </source>
</evidence>
<name>A0A8C6GEI4_MUSSI</name>
<evidence type="ECO:0000256" key="1">
    <source>
        <dbReference type="ARBA" id="ARBA00004613"/>
    </source>
</evidence>
<dbReference type="InterPro" id="IPR036048">
    <property type="entry name" value="Interleukin_8-like_sf"/>
</dbReference>
<dbReference type="InterPro" id="IPR001811">
    <property type="entry name" value="Chemokine_IL8-like_dom"/>
</dbReference>
<dbReference type="GO" id="GO:0042127">
    <property type="term" value="P:regulation of cell population proliferation"/>
    <property type="evidence" value="ECO:0007669"/>
    <property type="project" value="Ensembl"/>
</dbReference>
<dbReference type="InterPro" id="IPR018048">
    <property type="entry name" value="Chemokine_CXC_CS"/>
</dbReference>
<dbReference type="GO" id="GO:0048248">
    <property type="term" value="F:CXCR3 chemokine receptor binding"/>
    <property type="evidence" value="ECO:0007669"/>
    <property type="project" value="Ensembl"/>
</dbReference>
<dbReference type="SMART" id="SM00199">
    <property type="entry name" value="SCY"/>
    <property type="match status" value="1"/>
</dbReference>
<proteinExistence type="inferred from homology"/>
<comment type="subcellular location">
    <subcellularLocation>
        <location evidence="1 6">Secreted</location>
    </subcellularLocation>
</comment>
<keyword evidence="4 6" id="KW-0964">Secreted</keyword>
<dbReference type="Gene3D" id="2.40.50.40">
    <property type="match status" value="1"/>
</dbReference>
<evidence type="ECO:0000313" key="9">
    <source>
        <dbReference type="Proteomes" id="UP000694415"/>
    </source>
</evidence>
<dbReference type="PROSITE" id="PS00471">
    <property type="entry name" value="SMALL_CYTOKINES_CXC"/>
    <property type="match status" value="1"/>
</dbReference>
<dbReference type="GO" id="GO:0006952">
    <property type="term" value="P:defense response"/>
    <property type="evidence" value="ECO:0007669"/>
    <property type="project" value="InterPro"/>
</dbReference>
<dbReference type="GO" id="GO:0007189">
    <property type="term" value="P:adenylate cyclase-activating G protein-coupled receptor signaling pathway"/>
    <property type="evidence" value="ECO:0007669"/>
    <property type="project" value="Ensembl"/>
</dbReference>
<dbReference type="SUPFAM" id="SSF54117">
    <property type="entry name" value="Interleukin 8-like chemokines"/>
    <property type="match status" value="1"/>
</dbReference>
<dbReference type="InterPro" id="IPR001089">
    <property type="entry name" value="Chemokine_CXC"/>
</dbReference>
<dbReference type="InterPro" id="IPR033899">
    <property type="entry name" value="CXC_Chemokine_domain"/>
</dbReference>
<sequence>ERFKNLISVCTVEINKCVCFLMFKQGRCLCIGPGMKAVKMAEIEKASVIYPSNGCDKVEVIVTMKAHKRQRCLDPRSKQARLIMQAIEKKNFLRRQNM</sequence>
<dbReference type="Ensembl" id="ENSMSIT00000005577.1">
    <property type="protein sequence ID" value="ENSMSIP00000004414.1"/>
    <property type="gene ID" value="ENSMSIG00000004030.1"/>
</dbReference>
<dbReference type="GO" id="GO:0006955">
    <property type="term" value="P:immune response"/>
    <property type="evidence" value="ECO:0007669"/>
    <property type="project" value="InterPro"/>
</dbReference>
<evidence type="ECO:0000256" key="2">
    <source>
        <dbReference type="ARBA" id="ARBA00010665"/>
    </source>
</evidence>
<organism evidence="8 9">
    <name type="scientific">Mus spicilegus</name>
    <name type="common">Mound-building mouse</name>
    <dbReference type="NCBI Taxonomy" id="10103"/>
    <lineage>
        <taxon>Eukaryota</taxon>
        <taxon>Metazoa</taxon>
        <taxon>Chordata</taxon>
        <taxon>Craniata</taxon>
        <taxon>Vertebrata</taxon>
        <taxon>Euteleostomi</taxon>
        <taxon>Mammalia</taxon>
        <taxon>Eutheria</taxon>
        <taxon>Euarchontoglires</taxon>
        <taxon>Glires</taxon>
        <taxon>Rodentia</taxon>
        <taxon>Myomorpha</taxon>
        <taxon>Muroidea</taxon>
        <taxon>Muridae</taxon>
        <taxon>Murinae</taxon>
        <taxon>Mus</taxon>
        <taxon>Mus</taxon>
    </lineage>
</organism>
<reference evidence="8" key="2">
    <citation type="submission" date="2025-09" db="UniProtKB">
        <authorList>
            <consortium name="Ensembl"/>
        </authorList>
    </citation>
    <scope>IDENTIFICATION</scope>
</reference>
<evidence type="ECO:0000259" key="7">
    <source>
        <dbReference type="SMART" id="SM00199"/>
    </source>
</evidence>
<protein>
    <recommendedName>
        <fullName evidence="6">C-X-C motif chemokine</fullName>
    </recommendedName>
</protein>
<dbReference type="GO" id="GO:0008201">
    <property type="term" value="F:heparin binding"/>
    <property type="evidence" value="ECO:0007669"/>
    <property type="project" value="Ensembl"/>
</dbReference>
<keyword evidence="5" id="KW-1015">Disulfide bond</keyword>
<keyword evidence="3 6" id="KW-0202">Cytokine</keyword>
<keyword evidence="6" id="KW-0145">Chemotaxis</keyword>
<dbReference type="GO" id="GO:0051281">
    <property type="term" value="P:positive regulation of release of sequestered calcium ion into cytosol"/>
    <property type="evidence" value="ECO:0007669"/>
    <property type="project" value="Ensembl"/>
</dbReference>
<dbReference type="Proteomes" id="UP000694415">
    <property type="component" value="Unplaced"/>
</dbReference>
<dbReference type="PRINTS" id="PR00437">
    <property type="entry name" value="SMALLCYTKCXC"/>
</dbReference>
<comment type="similarity">
    <text evidence="2 6">Belongs to the intercrine alpha (chemokine CxC) family.</text>
</comment>
<dbReference type="Pfam" id="PF00048">
    <property type="entry name" value="IL8"/>
    <property type="match status" value="1"/>
</dbReference>
<dbReference type="GO" id="GO:0010818">
    <property type="term" value="P:T cell chemotaxis"/>
    <property type="evidence" value="ECO:0007669"/>
    <property type="project" value="Ensembl"/>
</dbReference>
<evidence type="ECO:0000256" key="3">
    <source>
        <dbReference type="ARBA" id="ARBA00022514"/>
    </source>
</evidence>